<evidence type="ECO:0000313" key="3">
    <source>
        <dbReference type="Proteomes" id="UP000538292"/>
    </source>
</evidence>
<gene>
    <name evidence="2" type="ORF">H2C83_03150</name>
</gene>
<sequence>MPYKKTRYLDAYLADCIGGISASVPSLPCKKEAKALRNSLLWQVLHLLTLVAEAFAIALPRV</sequence>
<evidence type="ECO:0000313" key="2">
    <source>
        <dbReference type="EMBL" id="MBA4601334.1"/>
    </source>
</evidence>
<proteinExistence type="predicted"/>
<dbReference type="EMBL" id="JACEOL010000009">
    <property type="protein sequence ID" value="MBA4601334.1"/>
    <property type="molecule type" value="Genomic_DNA"/>
</dbReference>
<organism evidence="2 3">
    <name type="scientific">Thermoactinomyces mirandus</name>
    <dbReference type="NCBI Taxonomy" id="2756294"/>
    <lineage>
        <taxon>Bacteria</taxon>
        <taxon>Bacillati</taxon>
        <taxon>Bacillota</taxon>
        <taxon>Bacilli</taxon>
        <taxon>Bacillales</taxon>
        <taxon>Thermoactinomycetaceae</taxon>
        <taxon>Thermoactinomyces</taxon>
    </lineage>
</organism>
<protein>
    <submittedName>
        <fullName evidence="2">Uncharacterized protein</fullName>
    </submittedName>
</protein>
<accession>A0A7W1XQE5</accession>
<keyword evidence="1" id="KW-0812">Transmembrane</keyword>
<name>A0A7W1XQE5_9BACL</name>
<keyword evidence="1" id="KW-0472">Membrane</keyword>
<evidence type="ECO:0000256" key="1">
    <source>
        <dbReference type="SAM" id="Phobius"/>
    </source>
</evidence>
<keyword evidence="1" id="KW-1133">Transmembrane helix</keyword>
<dbReference type="Proteomes" id="UP000538292">
    <property type="component" value="Unassembled WGS sequence"/>
</dbReference>
<feature type="transmembrane region" description="Helical" evidence="1">
    <location>
        <begin position="40"/>
        <end position="59"/>
    </location>
</feature>
<dbReference type="AlphaFoldDB" id="A0A7W1XQE5"/>
<comment type="caution">
    <text evidence="2">The sequence shown here is derived from an EMBL/GenBank/DDBJ whole genome shotgun (WGS) entry which is preliminary data.</text>
</comment>
<keyword evidence="3" id="KW-1185">Reference proteome</keyword>
<dbReference type="RefSeq" id="WP_181737694.1">
    <property type="nucleotide sequence ID" value="NZ_JACEOL010000009.1"/>
</dbReference>
<reference evidence="2 3" key="1">
    <citation type="submission" date="2020-07" db="EMBL/GenBank/DDBJ databases">
        <title>Thermoactinomyces phylogeny.</title>
        <authorList>
            <person name="Dunlap C."/>
        </authorList>
    </citation>
    <scope>NUCLEOTIDE SEQUENCE [LARGE SCALE GENOMIC DNA]</scope>
    <source>
        <strain evidence="2 3">AMNI-1</strain>
    </source>
</reference>